<sequence length="338" mass="38393">MEVNDNESSSGEEFATEGSPINQNKNDDDNDAVDMDVSELNEKKKQNSHMNSGIIAKSDDNDDKSPQMDESPTDPKSKNDEIDHVFYELEYKNGKAMEEFSAVFKLLNIDPIHDRSVVAPIRTKVEEVYRKLNRLCDILDEKSQLSNDANPNELTIQESNELLSGLKKLYADSFNQNQIRLDDRLFFEKNSGILAYPQCLRGTNRALSDSTIDEVVKFYREDGISRILSNSEDTIKIDGQSVAVRFLEMTVLNAYRIFNEQHPGPVARSTFNALRPREVKTATPHDTCICITHENIDLLLKVCAICMLIQTLNSFIIGLKQPLSKMCWHSCFISNQQD</sequence>
<evidence type="ECO:0000313" key="2">
    <source>
        <dbReference type="EMBL" id="CAF1125124.1"/>
    </source>
</evidence>
<comment type="caution">
    <text evidence="3">The sequence shown here is derived from an EMBL/GenBank/DDBJ whole genome shotgun (WGS) entry which is preliminary data.</text>
</comment>
<feature type="region of interest" description="Disordered" evidence="1">
    <location>
        <begin position="1"/>
        <end position="81"/>
    </location>
</feature>
<dbReference type="EMBL" id="CAJNOR010001341">
    <property type="protein sequence ID" value="CAF1125124.1"/>
    <property type="molecule type" value="Genomic_DNA"/>
</dbReference>
<evidence type="ECO:0000256" key="1">
    <source>
        <dbReference type="SAM" id="MobiDB-lite"/>
    </source>
</evidence>
<evidence type="ECO:0000313" key="4">
    <source>
        <dbReference type="Proteomes" id="UP000663828"/>
    </source>
</evidence>
<keyword evidence="4" id="KW-1185">Reference proteome</keyword>
<feature type="compositionally biased region" description="Polar residues" evidence="1">
    <location>
        <begin position="1"/>
        <end position="11"/>
    </location>
</feature>
<feature type="compositionally biased region" description="Basic and acidic residues" evidence="1">
    <location>
        <begin position="57"/>
        <end position="81"/>
    </location>
</feature>
<dbReference type="OrthoDB" id="7700504at2759"/>
<protein>
    <submittedName>
        <fullName evidence="3">Uncharacterized protein</fullName>
    </submittedName>
</protein>
<dbReference type="EMBL" id="CAJNOJ010000206">
    <property type="protein sequence ID" value="CAF1288631.1"/>
    <property type="molecule type" value="Genomic_DNA"/>
</dbReference>
<evidence type="ECO:0000313" key="3">
    <source>
        <dbReference type="EMBL" id="CAF1288631.1"/>
    </source>
</evidence>
<dbReference type="Proteomes" id="UP000663828">
    <property type="component" value="Unassembled WGS sequence"/>
</dbReference>
<proteinExistence type="predicted"/>
<feature type="compositionally biased region" description="Acidic residues" evidence="1">
    <location>
        <begin position="28"/>
        <end position="39"/>
    </location>
</feature>
<gene>
    <name evidence="3" type="ORF">EDS130_LOCUS29961</name>
    <name evidence="2" type="ORF">XAT740_LOCUS19596</name>
</gene>
<reference evidence="3" key="1">
    <citation type="submission" date="2021-02" db="EMBL/GenBank/DDBJ databases">
        <authorList>
            <person name="Nowell W R."/>
        </authorList>
    </citation>
    <scope>NUCLEOTIDE SEQUENCE</scope>
</reference>
<accession>A0A815CV21</accession>
<dbReference type="Proteomes" id="UP000663852">
    <property type="component" value="Unassembled WGS sequence"/>
</dbReference>
<evidence type="ECO:0000313" key="5">
    <source>
        <dbReference type="Proteomes" id="UP000663852"/>
    </source>
</evidence>
<name>A0A815CV21_ADIRI</name>
<dbReference type="AlphaFoldDB" id="A0A815CV21"/>
<organism evidence="3 5">
    <name type="scientific">Adineta ricciae</name>
    <name type="common">Rotifer</name>
    <dbReference type="NCBI Taxonomy" id="249248"/>
    <lineage>
        <taxon>Eukaryota</taxon>
        <taxon>Metazoa</taxon>
        <taxon>Spiralia</taxon>
        <taxon>Gnathifera</taxon>
        <taxon>Rotifera</taxon>
        <taxon>Eurotatoria</taxon>
        <taxon>Bdelloidea</taxon>
        <taxon>Adinetida</taxon>
        <taxon>Adinetidae</taxon>
        <taxon>Adineta</taxon>
    </lineage>
</organism>